<organism evidence="2 3">
    <name type="scientific">Pycnoporus cinnabarinus</name>
    <name type="common">Cinnabar-red polypore</name>
    <name type="synonym">Trametes cinnabarina</name>
    <dbReference type="NCBI Taxonomy" id="5643"/>
    <lineage>
        <taxon>Eukaryota</taxon>
        <taxon>Fungi</taxon>
        <taxon>Dikarya</taxon>
        <taxon>Basidiomycota</taxon>
        <taxon>Agaricomycotina</taxon>
        <taxon>Agaricomycetes</taxon>
        <taxon>Polyporales</taxon>
        <taxon>Polyporaceae</taxon>
        <taxon>Trametes</taxon>
    </lineage>
</organism>
<feature type="compositionally biased region" description="Pro residues" evidence="1">
    <location>
        <begin position="173"/>
        <end position="182"/>
    </location>
</feature>
<dbReference type="EMBL" id="CCBP010000032">
    <property type="protein sequence ID" value="CDO69004.1"/>
    <property type="molecule type" value="Genomic_DNA"/>
</dbReference>
<dbReference type="Proteomes" id="UP000029665">
    <property type="component" value="Unassembled WGS sequence"/>
</dbReference>
<evidence type="ECO:0000313" key="2">
    <source>
        <dbReference type="EMBL" id="CDO69004.1"/>
    </source>
</evidence>
<dbReference type="PANTHER" id="PTHR47839:SF1">
    <property type="entry name" value="DOMAIN PROTEIN, PUTATIVE (AFU_ORTHOLOGUE AFUA_6G04830)-RELATED"/>
    <property type="match status" value="1"/>
</dbReference>
<accession>A0A060S9P7</accession>
<proteinExistence type="predicted"/>
<dbReference type="OrthoDB" id="10031156at2759"/>
<sequence>MILPPGQWMGFYWKDKKDQLYARRGNLPHSSEDPWTTFEMGLREPTPIPPPFDFTRFLASSITFMRHLLDVSVFLDGNRLSRLTKAPGIPKAVGIPKGLKPSSPLNTMQVAGINVTPLSIKAEVMQWVYMAGTEKPQPKKEPPKPAAGSGGGFFSSLLSSFTGSNSPARAITPTPPPNPGPQIDPRTVVESNVVLSIFSADVVVRLDQKMISELNRSTKKNPPTRMKYELIYTGKAEYDASKSEDEKQGRTSGSVFQGLRADIEGLGQAKIFIGHATGQTTGIGGHMSARFIPTVERESIDLVDRNVAVWNKELLYIGGFLSRSAYEIEMEQIQQLWNQAASVARPSEGIDPQLQESLRNRSIHALKFFTFHPSTPSSVVSALLEDAFFACTANPRFSFISGHKGFPIISTAGVQDAADVRYPDASFAGFVKELPVVPDEVLKQAKTMVDALRARGMIKEITFTDVLQELRNRPLSEQEMIACFKWWIDIHNQSTLTNLEYARDQLLGAAVLSVEEKGEEAGKILPLSVIESFLTRKSGSTGAMIPTDGPLPPHLLPLAISRHFEPQALETALGWRELTIVEWLQYLTDPVSPHDREHDITLSAPWAERRPEVVAILRVQACVPTSAGLKRPGEAYFQNAHIFSDLPVVTMPSGAPVKGPLEKLLQALGVRKHVDLQLVFDRMIKTGDWTIAQLIRYLVEVQSTLTPTELDRLKLTAAFPRELRPDEKLPDNGRTPRSRASDLYEPLDVFRELKLPVIDWGIHPKWRGNSEEAKFLFKLDLRRYPPLPDIVGLAASQDEKVRSAAFKYLLDNYATRYADYDPAAFANVAFIPAVKDGKPCLAKPLEASNFA</sequence>
<feature type="region of interest" description="Disordered" evidence="1">
    <location>
        <begin position="164"/>
        <end position="186"/>
    </location>
</feature>
<dbReference type="STRING" id="5643.A0A060S9P7"/>
<keyword evidence="3" id="KW-1185">Reference proteome</keyword>
<gene>
    <name evidence="2" type="ORF">BN946_scf184834.g11</name>
</gene>
<reference evidence="2" key="1">
    <citation type="submission" date="2014-01" db="EMBL/GenBank/DDBJ databases">
        <title>The genome of the white-rot fungus Pycnoporus cinnabarinus: a basidiomycete model with a versatile arsenal for lignocellulosic biomass breakdown.</title>
        <authorList>
            <person name="Levasseur A."/>
            <person name="Lomascolo A."/>
            <person name="Ruiz-Duenas F.J."/>
            <person name="Uzan E."/>
            <person name="Piumi F."/>
            <person name="Kues U."/>
            <person name="Ram A.F.J."/>
            <person name="Murat C."/>
            <person name="Haon M."/>
            <person name="Benoit I."/>
            <person name="Arfi Y."/>
            <person name="Chevret D."/>
            <person name="Drula E."/>
            <person name="Kwon M.J."/>
            <person name="Gouret P."/>
            <person name="Lesage-Meessen L."/>
            <person name="Lombard V."/>
            <person name="Mariette J."/>
            <person name="Noirot C."/>
            <person name="Park J."/>
            <person name="Patyshakuliyeva A."/>
            <person name="Wieneger R.A.B."/>
            <person name="Wosten H.A.B."/>
            <person name="Martin F."/>
            <person name="Coutinho P.M."/>
            <person name="de Vries R."/>
            <person name="Martinez A.T."/>
            <person name="Klopp C."/>
            <person name="Pontarotti P."/>
            <person name="Henrissat B."/>
            <person name="Record E."/>
        </authorList>
    </citation>
    <scope>NUCLEOTIDE SEQUENCE [LARGE SCALE GENOMIC DNA]</scope>
    <source>
        <strain evidence="2">BRFM137</strain>
    </source>
</reference>
<dbReference type="HOGENOM" id="CLU_001744_0_0_1"/>
<name>A0A060S9P7_PYCCI</name>
<dbReference type="Pfam" id="PF12449">
    <property type="entry name" value="DUF3684"/>
    <property type="match status" value="1"/>
</dbReference>
<comment type="caution">
    <text evidence="2">The sequence shown here is derived from an EMBL/GenBank/DDBJ whole genome shotgun (WGS) entry which is preliminary data.</text>
</comment>
<evidence type="ECO:0000256" key="1">
    <source>
        <dbReference type="SAM" id="MobiDB-lite"/>
    </source>
</evidence>
<dbReference type="InterPro" id="IPR022155">
    <property type="entry name" value="DUF3684"/>
</dbReference>
<evidence type="ECO:0000313" key="3">
    <source>
        <dbReference type="Proteomes" id="UP000029665"/>
    </source>
</evidence>
<dbReference type="PANTHER" id="PTHR47839">
    <property type="entry name" value="DOMAIN PROTEIN, PUTATIVE (AFU_ORTHOLOGUE AFUA_6G04830)-RELATED"/>
    <property type="match status" value="1"/>
</dbReference>
<protein>
    <submittedName>
        <fullName evidence="2">Uncharacterized protein</fullName>
    </submittedName>
</protein>
<dbReference type="AlphaFoldDB" id="A0A060S9P7"/>